<dbReference type="EMBL" id="BAAAQN010000047">
    <property type="protein sequence ID" value="GAA2049745.1"/>
    <property type="molecule type" value="Genomic_DNA"/>
</dbReference>
<keyword evidence="4" id="KW-1185">Reference proteome</keyword>
<keyword evidence="1" id="KW-0812">Transmembrane</keyword>
<reference evidence="4" key="1">
    <citation type="journal article" date="2019" name="Int. J. Syst. Evol. Microbiol.">
        <title>The Global Catalogue of Microorganisms (GCM) 10K type strain sequencing project: providing services to taxonomists for standard genome sequencing and annotation.</title>
        <authorList>
            <consortium name="The Broad Institute Genomics Platform"/>
            <consortium name="The Broad Institute Genome Sequencing Center for Infectious Disease"/>
            <person name="Wu L."/>
            <person name="Ma J."/>
        </authorList>
    </citation>
    <scope>NUCLEOTIDE SEQUENCE [LARGE SCALE GENOMIC DNA]</scope>
    <source>
        <strain evidence="4">JCM 16014</strain>
    </source>
</reference>
<evidence type="ECO:0000313" key="4">
    <source>
        <dbReference type="Proteomes" id="UP001500751"/>
    </source>
</evidence>
<protein>
    <recommendedName>
        <fullName evidence="2">SecDF P1 head subdomain domain-containing protein</fullName>
    </recommendedName>
</protein>
<organism evidence="3 4">
    <name type="scientific">Catenulispora yoronensis</name>
    <dbReference type="NCBI Taxonomy" id="450799"/>
    <lineage>
        <taxon>Bacteria</taxon>
        <taxon>Bacillati</taxon>
        <taxon>Actinomycetota</taxon>
        <taxon>Actinomycetes</taxon>
        <taxon>Catenulisporales</taxon>
        <taxon>Catenulisporaceae</taxon>
        <taxon>Catenulispora</taxon>
    </lineage>
</organism>
<sequence length="301" mass="32012">MDSVDIEERLPEILTAEADRYELPVFSAQHIAESAVRKGFWRQRKVLLLAAVGLLGTTGAGGAVIAAAGHEAHDRVTVTFRLNETFPYPPTAPPAGGVQEWLRNRVHAEGLKDVDITVRQDRFAVAVKGRAADLERLRMLGLPGHLSLLRVWSSGTVPTSAQHCTELQKFGPALQLCDSSGTAVNVSGERDNADLHVVEAHAEQRSAGPDGWTVVTRLDAAGAQSLSNLSGQVIGAHERMWLSVDATVYGQPALTDAARDGVVEFGSGFTKQEATDLATILMTPGYDALANADTTVTVTGG</sequence>
<accession>A0ABP5GKZ5</accession>
<evidence type="ECO:0000259" key="2">
    <source>
        <dbReference type="Pfam" id="PF22599"/>
    </source>
</evidence>
<dbReference type="Pfam" id="PF22599">
    <property type="entry name" value="SecDF_P1_head"/>
    <property type="match status" value="1"/>
</dbReference>
<dbReference type="InterPro" id="IPR054384">
    <property type="entry name" value="SecDF_P1_head"/>
</dbReference>
<comment type="caution">
    <text evidence="3">The sequence shown here is derived from an EMBL/GenBank/DDBJ whole genome shotgun (WGS) entry which is preliminary data.</text>
</comment>
<gene>
    <name evidence="3" type="ORF">GCM10009839_64820</name>
</gene>
<feature type="transmembrane region" description="Helical" evidence="1">
    <location>
        <begin position="46"/>
        <end position="68"/>
    </location>
</feature>
<dbReference type="Gene3D" id="3.30.1360.200">
    <property type="match status" value="1"/>
</dbReference>
<keyword evidence="1" id="KW-0472">Membrane</keyword>
<evidence type="ECO:0000313" key="3">
    <source>
        <dbReference type="EMBL" id="GAA2049745.1"/>
    </source>
</evidence>
<feature type="domain" description="SecDF P1 head subdomain" evidence="2">
    <location>
        <begin position="196"/>
        <end position="281"/>
    </location>
</feature>
<dbReference type="Gene3D" id="3.30.70.3400">
    <property type="match status" value="1"/>
</dbReference>
<evidence type="ECO:0000256" key="1">
    <source>
        <dbReference type="SAM" id="Phobius"/>
    </source>
</evidence>
<dbReference type="Proteomes" id="UP001500751">
    <property type="component" value="Unassembled WGS sequence"/>
</dbReference>
<dbReference type="RefSeq" id="WP_425559338.1">
    <property type="nucleotide sequence ID" value="NZ_BAAAQN010000047.1"/>
</dbReference>
<name>A0ABP5GKZ5_9ACTN</name>
<keyword evidence="1" id="KW-1133">Transmembrane helix</keyword>
<proteinExistence type="predicted"/>